<organism evidence="2 3">
    <name type="scientific">Megalodesulfovibrio gigas (strain ATCC 19364 / DSM 1382 / NCIMB 9332 / VKM B-1759)</name>
    <name type="common">Desulfovibrio gigas</name>
    <dbReference type="NCBI Taxonomy" id="1121448"/>
    <lineage>
        <taxon>Bacteria</taxon>
        <taxon>Pseudomonadati</taxon>
        <taxon>Thermodesulfobacteriota</taxon>
        <taxon>Desulfovibrionia</taxon>
        <taxon>Desulfovibrionales</taxon>
        <taxon>Desulfovibrionaceae</taxon>
        <taxon>Megalodesulfovibrio</taxon>
    </lineage>
</organism>
<dbReference type="EMBL" id="CP006585">
    <property type="protein sequence ID" value="AGW13029.1"/>
    <property type="molecule type" value="Genomic_DNA"/>
</dbReference>
<evidence type="ECO:0000313" key="3">
    <source>
        <dbReference type="Proteomes" id="UP000016587"/>
    </source>
</evidence>
<evidence type="ECO:0000313" key="2">
    <source>
        <dbReference type="EMBL" id="AGW13029.1"/>
    </source>
</evidence>
<reference evidence="2 3" key="1">
    <citation type="journal article" date="2013" name="J. Bacteriol.">
        <title>Roles of HynAB and Ech, the only two hydrogenases found in the model sulfate reducer Desulfovibrio gigas.</title>
        <authorList>
            <person name="Morais-Silva F.O."/>
            <person name="Santos C.I."/>
            <person name="Rodrigues R."/>
            <person name="Pereira I.A."/>
            <person name="Rodrigues-Pousada C."/>
        </authorList>
    </citation>
    <scope>NUCLEOTIDE SEQUENCE [LARGE SCALE GENOMIC DNA]</scope>
    <source>
        <strain evidence="3">ATCC 19364 / DSM 1382 / NCIMB 9332 / VKM B-1759</strain>
    </source>
</reference>
<proteinExistence type="predicted"/>
<dbReference type="PATRIC" id="fig|1121448.10.peg.1164"/>
<protein>
    <submittedName>
        <fullName evidence="2">Uncharacterized protein</fullName>
    </submittedName>
</protein>
<name>T2GA27_MEGG1</name>
<dbReference type="KEGG" id="dgg:DGI_1168"/>
<gene>
    <name evidence="2" type="ORF">DGI_1168</name>
</gene>
<dbReference type="STRING" id="1121448.DGI_1168"/>
<accession>T2GA27</accession>
<evidence type="ECO:0000256" key="1">
    <source>
        <dbReference type="SAM" id="MobiDB-lite"/>
    </source>
</evidence>
<reference evidence="3" key="2">
    <citation type="submission" date="2013-07" db="EMBL/GenBank/DDBJ databases">
        <authorList>
            <person name="Morais-Silva F.O."/>
            <person name="Rezende A.M."/>
            <person name="Pimentel C."/>
            <person name="Resende D.M."/>
            <person name="Santos C.I."/>
            <person name="Clemente C."/>
            <person name="de Oliveira L.M."/>
            <person name="da Silva S.M."/>
            <person name="Costa D.A."/>
            <person name="Varela-Raposo A."/>
            <person name="Horacio E.C.A."/>
            <person name="Matos M."/>
            <person name="Flores O."/>
            <person name="Ruiz J.C."/>
            <person name="Rodrigues-Pousada C."/>
        </authorList>
    </citation>
    <scope>NUCLEOTIDE SEQUENCE [LARGE SCALE GENOMIC DNA]</scope>
    <source>
        <strain evidence="3">ATCC 19364 / DSM 1382 / NCIMB 9332 / VKM B-1759</strain>
    </source>
</reference>
<dbReference type="HOGENOM" id="CLU_2933819_0_0_7"/>
<keyword evidence="3" id="KW-1185">Reference proteome</keyword>
<dbReference type="Proteomes" id="UP000016587">
    <property type="component" value="Chromosome"/>
</dbReference>
<sequence>MALRDWIRAPLSTPPRPAHPRHDRFSFSESDPTQAALRLRCSLSRRRRLFFSNVGAFCEF</sequence>
<dbReference type="AlphaFoldDB" id="T2GA27"/>
<feature type="region of interest" description="Disordered" evidence="1">
    <location>
        <begin position="1"/>
        <end position="29"/>
    </location>
</feature>